<keyword evidence="3 7" id="KW-0813">Transport</keyword>
<sequence length="416" mass="46103">MIACDNFLNDNLSKYKYASTVRDDVKSTLSAYKELRPKLEPFVFNDGSSRDLVCLEGTIPVIYQDATYNIPIAVFLYETHPHAAPMVYVRPTSTMQIKANDFVDKTGLVRLPYISEWKHPGSDLAGLLAVLQVVFGEKCPVFSKAVATPSVNHSSSYPSNTSMQRGGVNMYAQPPMGTMDGMPNSTYYMPQAPGVGWAMPQLPTTVGIPMPPPSAFNSPFSEQPLTSGGSGVGFVPSSTDGFNQNVVSQDHFRLSLRSAVLDKIRRVQREMLLQHQDELQSLRQTQADLRRGGEILQDMITRMDSERIRASEALESLKVRNNELTDLVTRLSAADKEPINVDEAVDTTAPLYRQLVSAFAEEQAIEDAIYFLGEALGKGAIEMEVFLKKVRELSRKQFLLRATVQQCRHKAGLPAC</sequence>
<dbReference type="Gene3D" id="3.10.110.10">
    <property type="entry name" value="Ubiquitin Conjugating Enzyme"/>
    <property type="match status" value="1"/>
</dbReference>
<evidence type="ECO:0000256" key="3">
    <source>
        <dbReference type="ARBA" id="ARBA00022448"/>
    </source>
</evidence>
<dbReference type="Proteomes" id="UP001497525">
    <property type="component" value="Unassembled WGS sequence"/>
</dbReference>
<dbReference type="Gene3D" id="6.10.140.820">
    <property type="match status" value="1"/>
</dbReference>
<comment type="similarity">
    <text evidence="2">Belongs to the ubiquitin-conjugating enzyme family. UEV subfamily.</text>
</comment>
<dbReference type="GO" id="GO:0000813">
    <property type="term" value="C:ESCRT I complex"/>
    <property type="evidence" value="ECO:0007669"/>
    <property type="project" value="TreeGrafter"/>
</dbReference>
<evidence type="ECO:0000256" key="5">
    <source>
        <dbReference type="ARBA" id="ARBA00022927"/>
    </source>
</evidence>
<evidence type="ECO:0000256" key="6">
    <source>
        <dbReference type="ARBA" id="ARBA00023054"/>
    </source>
</evidence>
<dbReference type="AlphaFoldDB" id="A0AAV2TDJ6"/>
<evidence type="ECO:0008006" key="12">
    <source>
        <dbReference type="Google" id="ProtNLM"/>
    </source>
</evidence>
<dbReference type="InterPro" id="IPR037202">
    <property type="entry name" value="ESCRT_assembly_dom"/>
</dbReference>
<evidence type="ECO:0000259" key="9">
    <source>
        <dbReference type="PROSITE" id="PS51322"/>
    </source>
</evidence>
<comment type="caution">
    <text evidence="10">The sequence shown here is derived from an EMBL/GenBank/DDBJ whole genome shotgun (WGS) entry which is preliminary data.</text>
</comment>
<dbReference type="SUPFAM" id="SSF140111">
    <property type="entry name" value="Endosomal sorting complex assembly domain"/>
    <property type="match status" value="1"/>
</dbReference>
<dbReference type="Gene3D" id="6.10.250.370">
    <property type="match status" value="1"/>
</dbReference>
<dbReference type="GO" id="GO:0008333">
    <property type="term" value="P:endosome to lysosome transport"/>
    <property type="evidence" value="ECO:0007669"/>
    <property type="project" value="TreeGrafter"/>
</dbReference>
<name>A0AAV2TDJ6_CALDB</name>
<dbReference type="InterPro" id="IPR017916">
    <property type="entry name" value="SB_dom"/>
</dbReference>
<dbReference type="CDD" id="cd11685">
    <property type="entry name" value="UEV_TSG101-like"/>
    <property type="match status" value="1"/>
</dbReference>
<evidence type="ECO:0000259" key="8">
    <source>
        <dbReference type="PROSITE" id="PS51312"/>
    </source>
</evidence>
<evidence type="ECO:0000256" key="4">
    <source>
        <dbReference type="ARBA" id="ARBA00022753"/>
    </source>
</evidence>
<dbReference type="Pfam" id="PF09454">
    <property type="entry name" value="Vps23_core"/>
    <property type="match status" value="1"/>
</dbReference>
<comment type="subcellular location">
    <subcellularLocation>
        <location evidence="1">Endosome</location>
    </subcellularLocation>
</comment>
<evidence type="ECO:0000256" key="2">
    <source>
        <dbReference type="ARBA" id="ARBA00009594"/>
    </source>
</evidence>
<dbReference type="SUPFAM" id="SSF54495">
    <property type="entry name" value="UBC-like"/>
    <property type="match status" value="1"/>
</dbReference>
<gene>
    <name evidence="10" type="ORF">CDAUBV1_LOCUS9405</name>
</gene>
<dbReference type="GO" id="GO:0043130">
    <property type="term" value="F:ubiquitin binding"/>
    <property type="evidence" value="ECO:0007669"/>
    <property type="project" value="TreeGrafter"/>
</dbReference>
<dbReference type="Pfam" id="PF05743">
    <property type="entry name" value="UEV"/>
    <property type="match status" value="1"/>
</dbReference>
<dbReference type="PROSITE" id="PS51322">
    <property type="entry name" value="UEV"/>
    <property type="match status" value="1"/>
</dbReference>
<dbReference type="PANTHER" id="PTHR23306">
    <property type="entry name" value="TUMOR SUSCEPTIBILITY GENE 101 PROTEIN-RELATED"/>
    <property type="match status" value="1"/>
</dbReference>
<proteinExistence type="inferred from homology"/>
<dbReference type="PROSITE" id="PS51312">
    <property type="entry name" value="SB"/>
    <property type="match status" value="1"/>
</dbReference>
<reference evidence="10" key="1">
    <citation type="submission" date="2024-06" db="EMBL/GenBank/DDBJ databases">
        <authorList>
            <person name="Liu X."/>
            <person name="Lenzi L."/>
            <person name="Haldenby T S."/>
            <person name="Uol C."/>
        </authorList>
    </citation>
    <scope>NUCLEOTIDE SEQUENCE</scope>
</reference>
<evidence type="ECO:0000313" key="10">
    <source>
        <dbReference type="EMBL" id="CAL5135230.1"/>
    </source>
</evidence>
<dbReference type="InterPro" id="IPR016135">
    <property type="entry name" value="UBQ-conjugating_enzyme/RWD"/>
</dbReference>
<evidence type="ECO:0000313" key="11">
    <source>
        <dbReference type="Proteomes" id="UP001497525"/>
    </source>
</evidence>
<dbReference type="PANTHER" id="PTHR23306:SF3">
    <property type="entry name" value="TUMOR SUPPRESSOR PROTEIN 101"/>
    <property type="match status" value="1"/>
</dbReference>
<dbReference type="EMBL" id="CAXLJL010000256">
    <property type="protein sequence ID" value="CAL5135230.1"/>
    <property type="molecule type" value="Genomic_DNA"/>
</dbReference>
<dbReference type="GO" id="GO:0015031">
    <property type="term" value="P:protein transport"/>
    <property type="evidence" value="ECO:0007669"/>
    <property type="project" value="UniProtKB-UniRule"/>
</dbReference>
<accession>A0AAV2TDJ6</accession>
<dbReference type="InterPro" id="IPR052070">
    <property type="entry name" value="ESCRT-I_UEV_domain"/>
</dbReference>
<evidence type="ECO:0000256" key="7">
    <source>
        <dbReference type="PROSITE-ProRule" id="PRU00644"/>
    </source>
</evidence>
<feature type="domain" description="UEV" evidence="9">
    <location>
        <begin position="2"/>
        <end position="145"/>
    </location>
</feature>
<keyword evidence="6" id="KW-0175">Coiled coil</keyword>
<keyword evidence="5 7" id="KW-0653">Protein transport</keyword>
<dbReference type="InterPro" id="IPR008883">
    <property type="entry name" value="UEV_N"/>
</dbReference>
<organism evidence="10 11">
    <name type="scientific">Calicophoron daubneyi</name>
    <name type="common">Rumen fluke</name>
    <name type="synonym">Paramphistomum daubneyi</name>
    <dbReference type="NCBI Taxonomy" id="300641"/>
    <lineage>
        <taxon>Eukaryota</taxon>
        <taxon>Metazoa</taxon>
        <taxon>Spiralia</taxon>
        <taxon>Lophotrochozoa</taxon>
        <taxon>Platyhelminthes</taxon>
        <taxon>Trematoda</taxon>
        <taxon>Digenea</taxon>
        <taxon>Plagiorchiida</taxon>
        <taxon>Pronocephalata</taxon>
        <taxon>Paramphistomoidea</taxon>
        <taxon>Paramphistomidae</taxon>
        <taxon>Calicophoron</taxon>
    </lineage>
</organism>
<protein>
    <recommendedName>
        <fullName evidence="12">Tumor susceptibility gene 101 protein</fullName>
    </recommendedName>
</protein>
<feature type="domain" description="SB" evidence="8">
    <location>
        <begin position="349"/>
        <end position="416"/>
    </location>
</feature>
<keyword evidence="4" id="KW-0967">Endosome</keyword>
<evidence type="ECO:0000256" key="1">
    <source>
        <dbReference type="ARBA" id="ARBA00004177"/>
    </source>
</evidence>